<accession>A0AAE0T833</accession>
<evidence type="ECO:0000313" key="3">
    <source>
        <dbReference type="Proteomes" id="UP001195483"/>
    </source>
</evidence>
<dbReference type="EMBL" id="JAEAOA010000314">
    <property type="protein sequence ID" value="KAK3605512.1"/>
    <property type="molecule type" value="Genomic_DNA"/>
</dbReference>
<reference evidence="2" key="1">
    <citation type="journal article" date="2021" name="Genome Biol. Evol.">
        <title>A High-Quality Reference Genome for a Parasitic Bivalve with Doubly Uniparental Inheritance (Bivalvia: Unionida).</title>
        <authorList>
            <person name="Smith C.H."/>
        </authorList>
    </citation>
    <scope>NUCLEOTIDE SEQUENCE</scope>
    <source>
        <strain evidence="2">CHS0354</strain>
    </source>
</reference>
<protein>
    <submittedName>
        <fullName evidence="2">Uncharacterized protein</fullName>
    </submittedName>
</protein>
<reference evidence="2" key="3">
    <citation type="submission" date="2023-05" db="EMBL/GenBank/DDBJ databases">
        <authorList>
            <person name="Smith C.H."/>
        </authorList>
    </citation>
    <scope>NUCLEOTIDE SEQUENCE</scope>
    <source>
        <strain evidence="2">CHS0354</strain>
        <tissue evidence="2">Mantle</tissue>
    </source>
</reference>
<comment type="caution">
    <text evidence="2">The sequence shown here is derived from an EMBL/GenBank/DDBJ whole genome shotgun (WGS) entry which is preliminary data.</text>
</comment>
<keyword evidence="3" id="KW-1185">Reference proteome</keyword>
<sequence length="296" mass="32750">MTSRGNMLRFLTNKLKSQTLNEVRPALPENDDDHDSGTESDDENPENKDISQGFGEKGPYDTCGSRSISPVRSSSSPLGRVHSGLDSGVMQEISDQNYDSLSCTSDYERQSLDFERHSSEEELAVINKENVAEKRKWSQTQCSGCGGDSAGSSDDEVKEFLLNPQPVLLSSSPPKGIKKVHSHSPAPKLLLARVTPLSVSSVSPRKRHRQTSTSDSLGDSSVIQRPCLDFEKMQQKTLQKKHCSHNLNRTRIVKIRTVNGGSRTPRSMFDPSIFSFRSISMAYNPLTPVEEPSCAY</sequence>
<feature type="region of interest" description="Disordered" evidence="1">
    <location>
        <begin position="200"/>
        <end position="219"/>
    </location>
</feature>
<feature type="compositionally biased region" description="Low complexity" evidence="1">
    <location>
        <begin position="65"/>
        <end position="77"/>
    </location>
</feature>
<reference evidence="2" key="2">
    <citation type="journal article" date="2021" name="Genome Biol. Evol.">
        <title>Developing a high-quality reference genome for a parasitic bivalve with doubly uniparental inheritance (Bivalvia: Unionida).</title>
        <authorList>
            <person name="Smith C.H."/>
        </authorList>
    </citation>
    <scope>NUCLEOTIDE SEQUENCE</scope>
    <source>
        <strain evidence="2">CHS0354</strain>
        <tissue evidence="2">Mantle</tissue>
    </source>
</reference>
<proteinExistence type="predicted"/>
<organism evidence="2 3">
    <name type="scientific">Potamilus streckersoni</name>
    <dbReference type="NCBI Taxonomy" id="2493646"/>
    <lineage>
        <taxon>Eukaryota</taxon>
        <taxon>Metazoa</taxon>
        <taxon>Spiralia</taxon>
        <taxon>Lophotrochozoa</taxon>
        <taxon>Mollusca</taxon>
        <taxon>Bivalvia</taxon>
        <taxon>Autobranchia</taxon>
        <taxon>Heteroconchia</taxon>
        <taxon>Palaeoheterodonta</taxon>
        <taxon>Unionida</taxon>
        <taxon>Unionoidea</taxon>
        <taxon>Unionidae</taxon>
        <taxon>Ambleminae</taxon>
        <taxon>Lampsilini</taxon>
        <taxon>Potamilus</taxon>
    </lineage>
</organism>
<dbReference type="PANTHER" id="PTHR41142">
    <property type="entry name" value="SI:DKEY-16J16.4"/>
    <property type="match status" value="1"/>
</dbReference>
<dbReference type="Proteomes" id="UP001195483">
    <property type="component" value="Unassembled WGS sequence"/>
</dbReference>
<evidence type="ECO:0000256" key="1">
    <source>
        <dbReference type="SAM" id="MobiDB-lite"/>
    </source>
</evidence>
<feature type="region of interest" description="Disordered" evidence="1">
    <location>
        <begin position="1"/>
        <end position="84"/>
    </location>
</feature>
<name>A0AAE0T833_9BIVA</name>
<feature type="compositionally biased region" description="Acidic residues" evidence="1">
    <location>
        <begin position="29"/>
        <end position="44"/>
    </location>
</feature>
<dbReference type="AlphaFoldDB" id="A0AAE0T833"/>
<dbReference type="PANTHER" id="PTHR41142:SF1">
    <property type="entry name" value="SI:DKEY-16J16.4"/>
    <property type="match status" value="1"/>
</dbReference>
<gene>
    <name evidence="2" type="ORF">CHS0354_004066</name>
</gene>
<evidence type="ECO:0000313" key="2">
    <source>
        <dbReference type="EMBL" id="KAK3605512.1"/>
    </source>
</evidence>